<evidence type="ECO:0000313" key="3">
    <source>
        <dbReference type="EMBL" id="POS85839.1"/>
    </source>
</evidence>
<keyword evidence="4" id="KW-1185">Reference proteome</keyword>
<protein>
    <submittedName>
        <fullName evidence="3">Uncharacterized protein</fullName>
    </submittedName>
</protein>
<proteinExistence type="predicted"/>
<dbReference type="AlphaFoldDB" id="A0A2S4PUY5"/>
<organism evidence="3 4">
    <name type="scientific">Erysiphe pulchra</name>
    <dbReference type="NCBI Taxonomy" id="225359"/>
    <lineage>
        <taxon>Eukaryota</taxon>
        <taxon>Fungi</taxon>
        <taxon>Dikarya</taxon>
        <taxon>Ascomycota</taxon>
        <taxon>Pezizomycotina</taxon>
        <taxon>Leotiomycetes</taxon>
        <taxon>Erysiphales</taxon>
        <taxon>Erysiphaceae</taxon>
        <taxon>Erysiphe</taxon>
    </lineage>
</organism>
<gene>
    <name evidence="3" type="ORF">EPUL_005224</name>
</gene>
<keyword evidence="2" id="KW-0472">Membrane</keyword>
<dbReference type="OrthoDB" id="3535864at2759"/>
<feature type="region of interest" description="Disordered" evidence="1">
    <location>
        <begin position="1"/>
        <end position="46"/>
    </location>
</feature>
<keyword evidence="2" id="KW-0812">Transmembrane</keyword>
<evidence type="ECO:0000313" key="4">
    <source>
        <dbReference type="Proteomes" id="UP000237438"/>
    </source>
</evidence>
<name>A0A2S4PUY5_9PEZI</name>
<comment type="caution">
    <text evidence="3">The sequence shown here is derived from an EMBL/GenBank/DDBJ whole genome shotgun (WGS) entry which is preliminary data.</text>
</comment>
<evidence type="ECO:0000256" key="2">
    <source>
        <dbReference type="SAM" id="Phobius"/>
    </source>
</evidence>
<sequence>MFDNRSRSRLPQDDIGIESLKPYQDNPLDEEDVKTPTGTDIPLPNYEPMHDYLRRQNARFMTTVESSTLSRPFPDNNYHPPSPYYTDEPFLINLDDTEAPPPSYDILHQQHDYELQSLRGFFMNGGVDAFIEEEDDQEDDTGLQFEDLVKWVIVMLMISLIVAFVGTLFDWGRSPQQT</sequence>
<reference evidence="3 4" key="1">
    <citation type="submission" date="2017-10" db="EMBL/GenBank/DDBJ databases">
        <title>Development of genomic resources for the powdery mildew, Erysiphe pulchra.</title>
        <authorList>
            <person name="Wadl P.A."/>
            <person name="Mack B.M."/>
            <person name="Moore G."/>
            <person name="Beltz S.B."/>
        </authorList>
    </citation>
    <scope>NUCLEOTIDE SEQUENCE [LARGE SCALE GENOMIC DNA]</scope>
    <source>
        <strain evidence="3">Cflorida</strain>
    </source>
</reference>
<feature type="transmembrane region" description="Helical" evidence="2">
    <location>
        <begin position="148"/>
        <end position="169"/>
    </location>
</feature>
<accession>A0A2S4PUY5</accession>
<evidence type="ECO:0000256" key="1">
    <source>
        <dbReference type="SAM" id="MobiDB-lite"/>
    </source>
</evidence>
<keyword evidence="2" id="KW-1133">Transmembrane helix</keyword>
<dbReference type="Proteomes" id="UP000237438">
    <property type="component" value="Unassembled WGS sequence"/>
</dbReference>
<dbReference type="EMBL" id="PEDP01000483">
    <property type="protein sequence ID" value="POS85839.1"/>
    <property type="molecule type" value="Genomic_DNA"/>
</dbReference>
<feature type="compositionally biased region" description="Basic and acidic residues" evidence="1">
    <location>
        <begin position="1"/>
        <end position="12"/>
    </location>
</feature>